<gene>
    <name evidence="1" type="ORF">ONZ43_g5426</name>
</gene>
<dbReference type="Proteomes" id="UP001153334">
    <property type="component" value="Unassembled WGS sequence"/>
</dbReference>
<keyword evidence="2" id="KW-1185">Reference proteome</keyword>
<reference evidence="1" key="1">
    <citation type="submission" date="2022-11" db="EMBL/GenBank/DDBJ databases">
        <title>Genome Sequence of Nemania bipapillata.</title>
        <authorList>
            <person name="Buettner E."/>
        </authorList>
    </citation>
    <scope>NUCLEOTIDE SEQUENCE</scope>
    <source>
        <strain evidence="1">CP14</strain>
    </source>
</reference>
<sequence>MNRFYTTNWPNELTIDTSWVCEPNKDLAIRFLVYFNGIKGRFDTLIDDNITNEKLAKQLKRRALEEKSTRFLQETLVQQWSEETTKSFPQNPAYSLYSSFVFKNDRGRIESVTKILKEETDAFKELFSGEQALLQITWIHSGGEASRMQRSASAFRWRDGVYQTYIWMRWPEKFLEKDMQGFLLRLRAKLRPFSMMGRASFINFADAMLVNDFERVYYGNNRSELQKIKKIWDKDNYFKWPQGVQLPQTSTPAAPPPMASSSMRMMSMAIDPSLAAGIVAHDGGDHEGADDHEEEIIVDEHILADRIARDQWENYTPPPQNSFVGGLQGLHQLGF</sequence>
<proteinExistence type="predicted"/>
<evidence type="ECO:0000313" key="1">
    <source>
        <dbReference type="EMBL" id="KAJ8112298.1"/>
    </source>
</evidence>
<evidence type="ECO:0000313" key="2">
    <source>
        <dbReference type="Proteomes" id="UP001153334"/>
    </source>
</evidence>
<name>A0ACC2IAX5_9PEZI</name>
<protein>
    <submittedName>
        <fullName evidence="1">Uncharacterized protein</fullName>
    </submittedName>
</protein>
<dbReference type="EMBL" id="JAPESX010001675">
    <property type="protein sequence ID" value="KAJ8112298.1"/>
    <property type="molecule type" value="Genomic_DNA"/>
</dbReference>
<organism evidence="1 2">
    <name type="scientific">Nemania bipapillata</name>
    <dbReference type="NCBI Taxonomy" id="110536"/>
    <lineage>
        <taxon>Eukaryota</taxon>
        <taxon>Fungi</taxon>
        <taxon>Dikarya</taxon>
        <taxon>Ascomycota</taxon>
        <taxon>Pezizomycotina</taxon>
        <taxon>Sordariomycetes</taxon>
        <taxon>Xylariomycetidae</taxon>
        <taxon>Xylariales</taxon>
        <taxon>Xylariaceae</taxon>
        <taxon>Nemania</taxon>
    </lineage>
</organism>
<comment type="caution">
    <text evidence="1">The sequence shown here is derived from an EMBL/GenBank/DDBJ whole genome shotgun (WGS) entry which is preliminary data.</text>
</comment>
<accession>A0ACC2IAX5</accession>